<evidence type="ECO:0000313" key="8">
    <source>
        <dbReference type="EMBL" id="KIE43907.1"/>
    </source>
</evidence>
<sequence>MRLLLVSANRERSPYPVFPLGLACLVPSLEAAGHELRALDLCFEADPEAAVTAALADFAPQAVIISVRNIDNVTWPGSRSYVAGVKAIVDRCRGIATTILGGSGFSLMPAELLAFTGGDLGVVGEGEEILPEILALIERGESPACLPGVVAGAGAFAPPRPVERIAAPDRRLFALARYRREGGMANIQTKRGCPFGCIYCTYPLLEGRRMRLRPAAEIVAELRELADAGIDYVYFVDDIFNYPPDFAEELCRAMVASGLTMGWSAFINPQFITPRLMETMVAAGCDAVEFGTDSGSPAMLRNLGKSFGVEQIRESSRICRELGVDFAHYILFGGPGETPATIAESFALMDEVAPTAVIAMTGIRIFPGTPLFERAVAEGMVTPDEPLLEPTFYLDPAIRDVLGELVTAGAMTRRNWVAPGLEINMSDAMLEAMRHFPVRGPLWKLIKRLGRSHAKPLSQRQ</sequence>
<dbReference type="GO" id="GO:0051539">
    <property type="term" value="F:4 iron, 4 sulfur cluster binding"/>
    <property type="evidence" value="ECO:0007669"/>
    <property type="project" value="UniProtKB-KW"/>
</dbReference>
<evidence type="ECO:0000259" key="6">
    <source>
        <dbReference type="PROSITE" id="PS51332"/>
    </source>
</evidence>
<dbReference type="SFLD" id="SFLDG01123">
    <property type="entry name" value="methyltransferase_(Class_B)"/>
    <property type="match status" value="1"/>
</dbReference>
<accession>A0A0C1QSL9</accession>
<dbReference type="SFLD" id="SFLDS00029">
    <property type="entry name" value="Radical_SAM"/>
    <property type="match status" value="1"/>
</dbReference>
<evidence type="ECO:0000256" key="2">
    <source>
        <dbReference type="ARBA" id="ARBA00022691"/>
    </source>
</evidence>
<dbReference type="Gene3D" id="3.40.50.280">
    <property type="entry name" value="Cobalamin-binding domain"/>
    <property type="match status" value="1"/>
</dbReference>
<feature type="domain" description="B12-binding" evidence="6">
    <location>
        <begin position="1"/>
        <end position="144"/>
    </location>
</feature>
<dbReference type="Gene3D" id="3.80.30.20">
    <property type="entry name" value="tm_1862 like domain"/>
    <property type="match status" value="1"/>
</dbReference>
<dbReference type="InterPro" id="IPR051198">
    <property type="entry name" value="BchE-like"/>
</dbReference>
<organism evidence="8 9">
    <name type="scientific">Geobacter soli</name>
    <dbReference type="NCBI Taxonomy" id="1510391"/>
    <lineage>
        <taxon>Bacteria</taxon>
        <taxon>Pseudomonadati</taxon>
        <taxon>Thermodesulfobacteriota</taxon>
        <taxon>Desulfuromonadia</taxon>
        <taxon>Geobacterales</taxon>
        <taxon>Geobacteraceae</taxon>
        <taxon>Geobacter</taxon>
    </lineage>
</organism>
<dbReference type="RefSeq" id="WP_039647778.1">
    <property type="nucleotide sequence ID" value="NZ_JXBL01000001.1"/>
</dbReference>
<evidence type="ECO:0000256" key="4">
    <source>
        <dbReference type="ARBA" id="ARBA00023004"/>
    </source>
</evidence>
<comment type="caution">
    <text evidence="8">The sequence shown here is derived from an EMBL/GenBank/DDBJ whole genome shotgun (WGS) entry which is preliminary data.</text>
</comment>
<comment type="cofactor">
    <cofactor evidence="1">
        <name>[4Fe-4S] cluster</name>
        <dbReference type="ChEBI" id="CHEBI:49883"/>
    </cofactor>
</comment>
<dbReference type="InterPro" id="IPR007197">
    <property type="entry name" value="rSAM"/>
</dbReference>
<dbReference type="InterPro" id="IPR023404">
    <property type="entry name" value="rSAM_horseshoe"/>
</dbReference>
<keyword evidence="2" id="KW-0949">S-adenosyl-L-methionine</keyword>
<dbReference type="SUPFAM" id="SSF102114">
    <property type="entry name" value="Radical SAM enzymes"/>
    <property type="match status" value="1"/>
</dbReference>
<evidence type="ECO:0000256" key="5">
    <source>
        <dbReference type="ARBA" id="ARBA00023014"/>
    </source>
</evidence>
<dbReference type="PROSITE" id="PS51257">
    <property type="entry name" value="PROKAR_LIPOPROTEIN"/>
    <property type="match status" value="1"/>
</dbReference>
<dbReference type="PANTHER" id="PTHR43409:SF16">
    <property type="entry name" value="SLR0320 PROTEIN"/>
    <property type="match status" value="1"/>
</dbReference>
<dbReference type="NCBIfam" id="TIGR04072">
    <property type="entry name" value="rSAM_ladder_B12"/>
    <property type="match status" value="1"/>
</dbReference>
<protein>
    <submittedName>
        <fullName evidence="8">Radical SAM protein</fullName>
    </submittedName>
</protein>
<dbReference type="PROSITE" id="PS51918">
    <property type="entry name" value="RADICAL_SAM"/>
    <property type="match status" value="1"/>
</dbReference>
<feature type="domain" description="Radical SAM core" evidence="7">
    <location>
        <begin position="179"/>
        <end position="404"/>
    </location>
</feature>
<evidence type="ECO:0000256" key="3">
    <source>
        <dbReference type="ARBA" id="ARBA00022723"/>
    </source>
</evidence>
<dbReference type="PROSITE" id="PS51332">
    <property type="entry name" value="B12_BINDING"/>
    <property type="match status" value="1"/>
</dbReference>
<dbReference type="SMART" id="SM00729">
    <property type="entry name" value="Elp3"/>
    <property type="match status" value="1"/>
</dbReference>
<dbReference type="InterPro" id="IPR034466">
    <property type="entry name" value="Methyltransferase_Class_B"/>
</dbReference>
<dbReference type="Proteomes" id="UP000031433">
    <property type="component" value="Unassembled WGS sequence"/>
</dbReference>
<proteinExistence type="predicted"/>
<dbReference type="InterPro" id="IPR006158">
    <property type="entry name" value="Cobalamin-bd"/>
</dbReference>
<dbReference type="Pfam" id="PF02310">
    <property type="entry name" value="B12-binding"/>
    <property type="match status" value="1"/>
</dbReference>
<dbReference type="GO" id="GO:0046872">
    <property type="term" value="F:metal ion binding"/>
    <property type="evidence" value="ECO:0007669"/>
    <property type="project" value="UniProtKB-KW"/>
</dbReference>
<gene>
    <name evidence="8" type="ORF">SE37_15380</name>
</gene>
<dbReference type="Pfam" id="PF04055">
    <property type="entry name" value="Radical_SAM"/>
    <property type="match status" value="1"/>
</dbReference>
<dbReference type="InterPro" id="IPR058240">
    <property type="entry name" value="rSAM_sf"/>
</dbReference>
<reference evidence="8 9" key="1">
    <citation type="submission" date="2015-01" db="EMBL/GenBank/DDBJ databases">
        <title>Genome sequence of the anaerobic bacterium Geobacter soli GSS01, a dissimilatory Fe(III) reducer from soil.</title>
        <authorList>
            <person name="Yang G."/>
            <person name="Zhou S."/>
        </authorList>
    </citation>
    <scope>NUCLEOTIDE SEQUENCE [LARGE SCALE GENOMIC DNA]</scope>
    <source>
        <strain evidence="8 9">GSS01</strain>
    </source>
</reference>
<dbReference type="AlphaFoldDB" id="A0A0C1QSL9"/>
<name>A0A0C1QSL9_9BACT</name>
<evidence type="ECO:0000259" key="7">
    <source>
        <dbReference type="PROSITE" id="PS51918"/>
    </source>
</evidence>
<dbReference type="GO" id="GO:0005829">
    <property type="term" value="C:cytosol"/>
    <property type="evidence" value="ECO:0007669"/>
    <property type="project" value="TreeGrafter"/>
</dbReference>
<dbReference type="InterPro" id="IPR023969">
    <property type="entry name" value="CHP04072_B12-bd/rSAM"/>
</dbReference>
<evidence type="ECO:0000313" key="9">
    <source>
        <dbReference type="Proteomes" id="UP000031433"/>
    </source>
</evidence>
<dbReference type="EMBL" id="JXBL01000001">
    <property type="protein sequence ID" value="KIE43907.1"/>
    <property type="molecule type" value="Genomic_DNA"/>
</dbReference>
<keyword evidence="4" id="KW-0408">Iron</keyword>
<keyword evidence="5" id="KW-0411">Iron-sulfur</keyword>
<keyword evidence="3" id="KW-0479">Metal-binding</keyword>
<dbReference type="CDD" id="cd01335">
    <property type="entry name" value="Radical_SAM"/>
    <property type="match status" value="1"/>
</dbReference>
<dbReference type="GO" id="GO:0031419">
    <property type="term" value="F:cobalamin binding"/>
    <property type="evidence" value="ECO:0007669"/>
    <property type="project" value="InterPro"/>
</dbReference>
<dbReference type="InterPro" id="IPR006638">
    <property type="entry name" value="Elp3/MiaA/NifB-like_rSAM"/>
</dbReference>
<evidence type="ECO:0000256" key="1">
    <source>
        <dbReference type="ARBA" id="ARBA00001966"/>
    </source>
</evidence>
<dbReference type="GO" id="GO:0003824">
    <property type="term" value="F:catalytic activity"/>
    <property type="evidence" value="ECO:0007669"/>
    <property type="project" value="InterPro"/>
</dbReference>
<keyword evidence="9" id="KW-1185">Reference proteome</keyword>
<dbReference type="SFLD" id="SFLDG01082">
    <property type="entry name" value="B12-binding_domain_containing"/>
    <property type="match status" value="1"/>
</dbReference>
<dbReference type="PANTHER" id="PTHR43409">
    <property type="entry name" value="ANAEROBIC MAGNESIUM-PROTOPORPHYRIN IX MONOMETHYL ESTER CYCLASE-RELATED"/>
    <property type="match status" value="1"/>
</dbReference>